<name>A0A1X7R3N0_9SACH</name>
<dbReference type="GO" id="GO:0033617">
    <property type="term" value="P:mitochondrial respiratory chain complex IV assembly"/>
    <property type="evidence" value="ECO:0007669"/>
    <property type="project" value="TreeGrafter"/>
</dbReference>
<keyword evidence="3" id="KW-0479">Metal-binding</keyword>
<dbReference type="Proteomes" id="UP000196158">
    <property type="component" value="Unassembled WGS sequence"/>
</dbReference>
<keyword evidence="2 3" id="KW-0186">Copper</keyword>
<feature type="disulfide bond" description="Redox-active" evidence="4">
    <location>
        <begin position="160"/>
        <end position="164"/>
    </location>
</feature>
<evidence type="ECO:0000256" key="2">
    <source>
        <dbReference type="ARBA" id="ARBA00023008"/>
    </source>
</evidence>
<dbReference type="FunFam" id="3.40.30.10:FF:000013">
    <property type="entry name" value="Blast:Protein SCO1 homolog, mitochondrial"/>
    <property type="match status" value="1"/>
</dbReference>
<dbReference type="Gene3D" id="3.40.30.10">
    <property type="entry name" value="Glutaredoxin"/>
    <property type="match status" value="1"/>
</dbReference>
<dbReference type="PROSITE" id="PS51352">
    <property type="entry name" value="THIOREDOXIN_2"/>
    <property type="match status" value="1"/>
</dbReference>
<evidence type="ECO:0000313" key="6">
    <source>
        <dbReference type="EMBL" id="SMN20272.1"/>
    </source>
</evidence>
<dbReference type="STRING" id="1789683.A0A1X7R3N0"/>
<feature type="binding site" evidence="3">
    <location>
        <position position="164"/>
    </location>
    <ligand>
        <name>Cu cation</name>
        <dbReference type="ChEBI" id="CHEBI:23378"/>
    </ligand>
</feature>
<evidence type="ECO:0000256" key="4">
    <source>
        <dbReference type="PIRSR" id="PIRSR603782-2"/>
    </source>
</evidence>
<dbReference type="AlphaFoldDB" id="A0A1X7R3N0"/>
<keyword evidence="4" id="KW-1015">Disulfide bond</keyword>
<reference evidence="6 7" key="1">
    <citation type="submission" date="2017-04" db="EMBL/GenBank/DDBJ databases">
        <authorList>
            <person name="Afonso C.L."/>
            <person name="Miller P.J."/>
            <person name="Scott M.A."/>
            <person name="Spackman E."/>
            <person name="Goraichik I."/>
            <person name="Dimitrov K.M."/>
            <person name="Suarez D.L."/>
            <person name="Swayne D.E."/>
        </authorList>
    </citation>
    <scope>NUCLEOTIDE SEQUENCE [LARGE SCALE GENOMIC DNA]</scope>
</reference>
<feature type="domain" description="Thioredoxin" evidence="5">
    <location>
        <begin position="122"/>
        <end position="290"/>
    </location>
</feature>
<dbReference type="InterPro" id="IPR003782">
    <property type="entry name" value="SCO1/SenC"/>
</dbReference>
<protein>
    <submittedName>
        <fullName evidence="6">Similar to Saccharomyces cerevisiae YBR037C SCO1 Copper-binding protein of the mitochondrial inner membrane, required for cytochrome c oxidase activity and respiration</fullName>
    </submittedName>
</protein>
<sequence>MSSLLKSFVTRSLPKTTRRFQQKALFSYSRNILNSKEPITIEDDILKDIGNISLSSIKINRDISKGTEAKVSEQIKHNETTDNLFHFSTWKGATVIGMIAATSYYFIRKEKERLEIEKEAEANRPVVGGPFELMDMNGNKFTENDLLGHFTILYFGFTHCPDVCPAELDKLNVWLKKLEKTQKEKVQPLFITCDPIRDTPNVLKDYLKDFHQSIVGLTGTYDQIKEMCKTYKVFFSTPQDANPKSDYIVDHSTFFYLLDPEGKFIDALGDLYDEEEGFDKIQAQINAYLPQAEREKRMNRWYSFLLK</sequence>
<keyword evidence="7" id="KW-1185">Reference proteome</keyword>
<dbReference type="GO" id="GO:0045454">
    <property type="term" value="P:cell redox homeostasis"/>
    <property type="evidence" value="ECO:0007669"/>
    <property type="project" value="UniProtKB-ARBA"/>
</dbReference>
<dbReference type="InterPro" id="IPR036249">
    <property type="entry name" value="Thioredoxin-like_sf"/>
</dbReference>
<organism evidence="6 7">
    <name type="scientific">Maudiozyma saulgeensis</name>
    <dbReference type="NCBI Taxonomy" id="1789683"/>
    <lineage>
        <taxon>Eukaryota</taxon>
        <taxon>Fungi</taxon>
        <taxon>Dikarya</taxon>
        <taxon>Ascomycota</taxon>
        <taxon>Saccharomycotina</taxon>
        <taxon>Saccharomycetes</taxon>
        <taxon>Saccharomycetales</taxon>
        <taxon>Saccharomycetaceae</taxon>
        <taxon>Maudiozyma</taxon>
    </lineage>
</organism>
<dbReference type="GO" id="GO:0034599">
    <property type="term" value="P:cellular response to oxidative stress"/>
    <property type="evidence" value="ECO:0007669"/>
    <property type="project" value="UniProtKB-ARBA"/>
</dbReference>
<evidence type="ECO:0000256" key="3">
    <source>
        <dbReference type="PIRSR" id="PIRSR603782-1"/>
    </source>
</evidence>
<dbReference type="CDD" id="cd02968">
    <property type="entry name" value="SCO"/>
    <property type="match status" value="1"/>
</dbReference>
<evidence type="ECO:0000259" key="5">
    <source>
        <dbReference type="PROSITE" id="PS51352"/>
    </source>
</evidence>
<dbReference type="PANTHER" id="PTHR12151">
    <property type="entry name" value="ELECTRON TRANSPORT PROTIN SCO1/SENC FAMILY MEMBER"/>
    <property type="match status" value="1"/>
</dbReference>
<comment type="similarity">
    <text evidence="1">Belongs to the SCO1/2 family.</text>
</comment>
<evidence type="ECO:0000256" key="1">
    <source>
        <dbReference type="ARBA" id="ARBA00010996"/>
    </source>
</evidence>
<dbReference type="PANTHER" id="PTHR12151:SF5">
    <property type="entry name" value="AT19154P"/>
    <property type="match status" value="1"/>
</dbReference>
<proteinExistence type="inferred from homology"/>
<evidence type="ECO:0000313" key="7">
    <source>
        <dbReference type="Proteomes" id="UP000196158"/>
    </source>
</evidence>
<accession>A0A1X7R3N0</accession>
<dbReference type="OrthoDB" id="270009at2759"/>
<feature type="binding site" evidence="3">
    <location>
        <position position="251"/>
    </location>
    <ligand>
        <name>Cu cation</name>
        <dbReference type="ChEBI" id="CHEBI:23378"/>
    </ligand>
</feature>
<dbReference type="SUPFAM" id="SSF52833">
    <property type="entry name" value="Thioredoxin-like"/>
    <property type="match status" value="1"/>
</dbReference>
<dbReference type="Pfam" id="PF02630">
    <property type="entry name" value="SCO1-SenC"/>
    <property type="match status" value="1"/>
</dbReference>
<dbReference type="EMBL" id="FXLY01000005">
    <property type="protein sequence ID" value="SMN20272.1"/>
    <property type="molecule type" value="Genomic_DNA"/>
</dbReference>
<dbReference type="GO" id="GO:0005739">
    <property type="term" value="C:mitochondrion"/>
    <property type="evidence" value="ECO:0007669"/>
    <property type="project" value="GOC"/>
</dbReference>
<gene>
    <name evidence="6" type="ORF">KASA_0N02211G</name>
</gene>
<dbReference type="InterPro" id="IPR013766">
    <property type="entry name" value="Thioredoxin_domain"/>
</dbReference>
<dbReference type="GO" id="GO:0005507">
    <property type="term" value="F:copper ion binding"/>
    <property type="evidence" value="ECO:0007669"/>
    <property type="project" value="UniProtKB-ARBA"/>
</dbReference>
<feature type="binding site" evidence="3">
    <location>
        <position position="160"/>
    </location>
    <ligand>
        <name>Cu cation</name>
        <dbReference type="ChEBI" id="CHEBI:23378"/>
    </ligand>
</feature>